<gene>
    <name evidence="2" type="ORF">CHYS00102_LOCUS5173</name>
</gene>
<reference evidence="2" key="1">
    <citation type="submission" date="2021-01" db="EMBL/GenBank/DDBJ databases">
        <authorList>
            <person name="Corre E."/>
            <person name="Pelletier E."/>
            <person name="Niang G."/>
            <person name="Scheremetjew M."/>
            <person name="Finn R."/>
            <person name="Kale V."/>
            <person name="Holt S."/>
            <person name="Cochrane G."/>
            <person name="Meng A."/>
            <person name="Brown T."/>
            <person name="Cohen L."/>
        </authorList>
    </citation>
    <scope>NUCLEOTIDE SEQUENCE</scope>
    <source>
        <strain evidence="2">308</strain>
    </source>
</reference>
<dbReference type="EMBL" id="HBFR01007195">
    <property type="protein sequence ID" value="CAD8877989.1"/>
    <property type="molecule type" value="Transcribed_RNA"/>
</dbReference>
<proteinExistence type="predicted"/>
<name>A0A7S1B860_9STRA</name>
<feature type="region of interest" description="Disordered" evidence="1">
    <location>
        <begin position="70"/>
        <end position="89"/>
    </location>
</feature>
<organism evidence="2">
    <name type="scientific">Corethron hystrix</name>
    <dbReference type="NCBI Taxonomy" id="216773"/>
    <lineage>
        <taxon>Eukaryota</taxon>
        <taxon>Sar</taxon>
        <taxon>Stramenopiles</taxon>
        <taxon>Ochrophyta</taxon>
        <taxon>Bacillariophyta</taxon>
        <taxon>Coscinodiscophyceae</taxon>
        <taxon>Corethrophycidae</taxon>
        <taxon>Corethrales</taxon>
        <taxon>Corethraceae</taxon>
        <taxon>Corethron</taxon>
    </lineage>
</organism>
<protein>
    <submittedName>
        <fullName evidence="2">Uncharacterized protein</fullName>
    </submittedName>
</protein>
<dbReference type="AlphaFoldDB" id="A0A7S1B860"/>
<accession>A0A7S1B860</accession>
<sequence length="191" mass="21868">MDSECGCKRGRCHTCGSSCRRCKCECDGFSIAEKLARKGKQKIRTADSVRSEPLSIRQVEKQMYGTNQTPNYQEDVMSENEDIPPPPKKQKIIERTRSTTAVAQLKNLLGLKPKAGNSLPSYSKRTTIEWNDMDSNSCQVLVSFLFWENFQQRYSEQYGDHDEYPTETKAKQCVSSWKVLTNKRVPFHNAV</sequence>
<evidence type="ECO:0000313" key="2">
    <source>
        <dbReference type="EMBL" id="CAD8877989.1"/>
    </source>
</evidence>
<evidence type="ECO:0000256" key="1">
    <source>
        <dbReference type="SAM" id="MobiDB-lite"/>
    </source>
</evidence>